<evidence type="ECO:0000313" key="3">
    <source>
        <dbReference type="Proteomes" id="UP000801428"/>
    </source>
</evidence>
<accession>A0A9P4T780</accession>
<dbReference type="AlphaFoldDB" id="A0A9P4T780"/>
<evidence type="ECO:0000313" key="2">
    <source>
        <dbReference type="EMBL" id="KAF2996888.1"/>
    </source>
</evidence>
<dbReference type="EMBL" id="SWKU01000025">
    <property type="protein sequence ID" value="KAF2996888.1"/>
    <property type="molecule type" value="Genomic_DNA"/>
</dbReference>
<feature type="chain" id="PRO_5040358896" evidence="1">
    <location>
        <begin position="17"/>
        <end position="198"/>
    </location>
</feature>
<dbReference type="OrthoDB" id="3561297at2759"/>
<name>A0A9P4T780_CURKU</name>
<reference evidence="2" key="1">
    <citation type="submission" date="2019-04" db="EMBL/GenBank/DDBJ databases">
        <title>Sequencing of skin fungus with MAO and IRED activity.</title>
        <authorList>
            <person name="Marsaioli A.J."/>
            <person name="Bonatto J.M.C."/>
            <person name="Reis Junior O."/>
        </authorList>
    </citation>
    <scope>NUCLEOTIDE SEQUENCE</scope>
    <source>
        <strain evidence="2">30M1</strain>
    </source>
</reference>
<organism evidence="2 3">
    <name type="scientific">Curvularia kusanoi</name>
    <name type="common">Cochliobolus kusanoi</name>
    <dbReference type="NCBI Taxonomy" id="90978"/>
    <lineage>
        <taxon>Eukaryota</taxon>
        <taxon>Fungi</taxon>
        <taxon>Dikarya</taxon>
        <taxon>Ascomycota</taxon>
        <taxon>Pezizomycotina</taxon>
        <taxon>Dothideomycetes</taxon>
        <taxon>Pleosporomycetidae</taxon>
        <taxon>Pleosporales</taxon>
        <taxon>Pleosporineae</taxon>
        <taxon>Pleosporaceae</taxon>
        <taxon>Curvularia</taxon>
    </lineage>
</organism>
<comment type="caution">
    <text evidence="2">The sequence shown here is derived from an EMBL/GenBank/DDBJ whole genome shotgun (WGS) entry which is preliminary data.</text>
</comment>
<dbReference type="Proteomes" id="UP000801428">
    <property type="component" value="Unassembled WGS sequence"/>
</dbReference>
<feature type="signal peptide" evidence="1">
    <location>
        <begin position="1"/>
        <end position="16"/>
    </location>
</feature>
<evidence type="ECO:0000256" key="1">
    <source>
        <dbReference type="SAM" id="SignalP"/>
    </source>
</evidence>
<protein>
    <submittedName>
        <fullName evidence="2">Uncharacterized protein</fullName>
    </submittedName>
</protein>
<keyword evidence="3" id="KW-1185">Reference proteome</keyword>
<proteinExistence type="predicted"/>
<sequence length="198" mass="21068">MLALKLALVAATGVLGAALPEHTAAAHLDLRGVDCGSNNAAFNELKKLGPPGTSFCRSYLKMPATSTRVTTVTAATVTKTTSTKTVTVTSSSCPKQKREALGPGLRYVLEFTHEFSRITPDDLTREVQKRNDYLPQLQGYGAAKISQGCGCICMKPTATQVVTSTVCAKLDVSFQLDPRVQLNSSVQLDTSVKLDSST</sequence>
<keyword evidence="1" id="KW-0732">Signal</keyword>
<gene>
    <name evidence="2" type="ORF">E8E13_005205</name>
</gene>